<dbReference type="GO" id="GO:0008168">
    <property type="term" value="F:methyltransferase activity"/>
    <property type="evidence" value="ECO:0007669"/>
    <property type="project" value="UniProtKB-KW"/>
</dbReference>
<accession>A0A1B4VCM8</accession>
<dbReference type="PANTHER" id="PTHR40036">
    <property type="entry name" value="MACROCIN O-METHYLTRANSFERASE"/>
    <property type="match status" value="1"/>
</dbReference>
<dbReference type="SUPFAM" id="SSF53335">
    <property type="entry name" value="S-adenosyl-L-methionine-dependent methyltransferases"/>
    <property type="match status" value="1"/>
</dbReference>
<evidence type="ECO:0000313" key="1">
    <source>
        <dbReference type="EMBL" id="BAU49481.1"/>
    </source>
</evidence>
<protein>
    <submittedName>
        <fullName evidence="1">Methyltransferase</fullName>
    </submittedName>
</protein>
<dbReference type="Gene3D" id="3.40.50.150">
    <property type="entry name" value="Vaccinia Virus protein VP39"/>
    <property type="match status" value="1"/>
</dbReference>
<dbReference type="PANTHER" id="PTHR40036:SF1">
    <property type="entry name" value="MACROCIN O-METHYLTRANSFERASE"/>
    <property type="match status" value="1"/>
</dbReference>
<dbReference type="RefSeq" id="WP_197703232.1">
    <property type="nucleotide sequence ID" value="NZ_AP014936.1"/>
</dbReference>
<dbReference type="AlphaFoldDB" id="A0A1B4VCM8"/>
<dbReference type="EMBL" id="AP014936">
    <property type="protein sequence ID" value="BAU49481.1"/>
    <property type="molecule type" value="Genomic_DNA"/>
</dbReference>
<keyword evidence="1" id="KW-0489">Methyltransferase</keyword>
<evidence type="ECO:0000313" key="2">
    <source>
        <dbReference type="Proteomes" id="UP000218899"/>
    </source>
</evidence>
<dbReference type="InterPro" id="IPR029063">
    <property type="entry name" value="SAM-dependent_MTases_sf"/>
</dbReference>
<keyword evidence="1" id="KW-0808">Transferase</keyword>
<reference evidence="1 2" key="1">
    <citation type="submission" date="2015-08" db="EMBL/GenBank/DDBJ databases">
        <title>Complete genome sequence of Sulfurifustis variabilis.</title>
        <authorList>
            <person name="Miura A."/>
            <person name="Kojima H."/>
            <person name="Fukui M."/>
        </authorList>
    </citation>
    <scope>NUCLEOTIDE SEQUENCE [LARGE SCALE GENOMIC DNA]</scope>
    <source>
        <strain evidence="2">skN76</strain>
    </source>
</reference>
<dbReference type="Proteomes" id="UP000218899">
    <property type="component" value="Chromosome"/>
</dbReference>
<dbReference type="InterPro" id="IPR008884">
    <property type="entry name" value="TylF_MeTrfase"/>
</dbReference>
<organism evidence="1 2">
    <name type="scientific">Sulfurifustis variabilis</name>
    <dbReference type="NCBI Taxonomy" id="1675686"/>
    <lineage>
        <taxon>Bacteria</taxon>
        <taxon>Pseudomonadati</taxon>
        <taxon>Pseudomonadota</taxon>
        <taxon>Gammaproteobacteria</taxon>
        <taxon>Acidiferrobacterales</taxon>
        <taxon>Acidiferrobacteraceae</taxon>
        <taxon>Sulfurifustis</taxon>
    </lineage>
</organism>
<keyword evidence="2" id="KW-1185">Reference proteome</keyword>
<sequence length="248" mass="28548">MPVNLKARAASWLSRAVTRVLREDAVERRLWEIVNAPRGGEWPAPNIDAELARRAATQAAEYVERRMVQVPSFAWRFDLLEHALRRAGDGLVLEFGVEDGESINFIADRVKATVHGFDSFEGLPDPWVQGLERGAMSMGGRLPAVRRNVELHVGWFQDVLPGFVARHHEHVAFMHVDCDLYSSTRCVLDHLGERIVPGTVIQFDEYFNYPGWREHEFKAFREFVHDRRLRYDYLGYVRTGYSVAVVIR</sequence>
<dbReference type="KEGG" id="sva:SVA_2933"/>
<proteinExistence type="predicted"/>
<dbReference type="Pfam" id="PF13578">
    <property type="entry name" value="Methyltransf_24"/>
    <property type="match status" value="1"/>
</dbReference>
<dbReference type="GO" id="GO:0032259">
    <property type="term" value="P:methylation"/>
    <property type="evidence" value="ECO:0007669"/>
    <property type="project" value="UniProtKB-KW"/>
</dbReference>
<name>A0A1B4VCM8_9GAMM</name>
<gene>
    <name evidence="1" type="ORF">SVA_2933</name>
</gene>